<comment type="caution">
    <text evidence="2">The sequence shown here is derived from an EMBL/GenBank/DDBJ whole genome shotgun (WGS) entry which is preliminary data.</text>
</comment>
<accession>A0A8S3Y252</accession>
<proteinExistence type="predicted"/>
<name>A0A8S3Y252_PARAO</name>
<gene>
    <name evidence="2" type="ORF">PAPOLLO_LOCUS23780</name>
</gene>
<dbReference type="Proteomes" id="UP000691718">
    <property type="component" value="Unassembled WGS sequence"/>
</dbReference>
<protein>
    <submittedName>
        <fullName evidence="2">(apollo) hypothetical protein</fullName>
    </submittedName>
</protein>
<reference evidence="2" key="1">
    <citation type="submission" date="2021-04" db="EMBL/GenBank/DDBJ databases">
        <authorList>
            <person name="Tunstrom K."/>
        </authorList>
    </citation>
    <scope>NUCLEOTIDE SEQUENCE</scope>
</reference>
<dbReference type="EMBL" id="CAJQZP010001449">
    <property type="protein sequence ID" value="CAG5047130.1"/>
    <property type="molecule type" value="Genomic_DNA"/>
</dbReference>
<organism evidence="2 3">
    <name type="scientific">Parnassius apollo</name>
    <name type="common">Apollo butterfly</name>
    <name type="synonym">Papilio apollo</name>
    <dbReference type="NCBI Taxonomy" id="110799"/>
    <lineage>
        <taxon>Eukaryota</taxon>
        <taxon>Metazoa</taxon>
        <taxon>Ecdysozoa</taxon>
        <taxon>Arthropoda</taxon>
        <taxon>Hexapoda</taxon>
        <taxon>Insecta</taxon>
        <taxon>Pterygota</taxon>
        <taxon>Neoptera</taxon>
        <taxon>Endopterygota</taxon>
        <taxon>Lepidoptera</taxon>
        <taxon>Glossata</taxon>
        <taxon>Ditrysia</taxon>
        <taxon>Papilionoidea</taxon>
        <taxon>Papilionidae</taxon>
        <taxon>Parnassiinae</taxon>
        <taxon>Parnassini</taxon>
        <taxon>Parnassius</taxon>
        <taxon>Parnassius</taxon>
    </lineage>
</organism>
<feature type="region of interest" description="Disordered" evidence="1">
    <location>
        <begin position="68"/>
        <end position="87"/>
    </location>
</feature>
<keyword evidence="3" id="KW-1185">Reference proteome</keyword>
<evidence type="ECO:0000313" key="3">
    <source>
        <dbReference type="Proteomes" id="UP000691718"/>
    </source>
</evidence>
<dbReference type="AlphaFoldDB" id="A0A8S3Y252"/>
<dbReference type="OrthoDB" id="7478627at2759"/>
<sequence length="418" mass="47863">MDGDRKFIVKRPEVLRKLNAESLQLIERGLLGDLPDKLKPQPLVPVRGHSTDVVVAKPSGLLSACLPVVPDSPKSERHTPSDDEGVSPLRKTFSFRDKFSRMSFFGKDKEKPKWKSIEEDVPLQTLKEINHPSKDDDQELKSSKRFWFFRNKELMEKKSKLQKPIYTRSKSFEFLPRAIEEQADVKVGKNTITKNQSYAYGSSDTMADPWSSTESLEYLSNVYYDNDDSVFLKSIREFPSESSNNNSSISNATSASSGITVNIMKEKSMQDLLEEFDKTVDMFSENYSSDCEPYTKSEKDLCVQDKRKSSSLTNLPSPKLVHVPKVDKVSDDFKAELSKMLSVKGESRGWSGRRGSVTDWFILEDKDAAAVIEENKYRRAQKKPTKRVRRISSTKYVSSFILSYKSCSSYLVHQYYYR</sequence>
<evidence type="ECO:0000256" key="1">
    <source>
        <dbReference type="SAM" id="MobiDB-lite"/>
    </source>
</evidence>
<evidence type="ECO:0000313" key="2">
    <source>
        <dbReference type="EMBL" id="CAG5047130.1"/>
    </source>
</evidence>